<feature type="region of interest" description="Disordered" evidence="1">
    <location>
        <begin position="36"/>
        <end position="71"/>
    </location>
</feature>
<organism evidence="2">
    <name type="scientific">Lotus japonicus</name>
    <name type="common">Lotus corniculatus var. japonicus</name>
    <dbReference type="NCBI Taxonomy" id="34305"/>
    <lineage>
        <taxon>Eukaryota</taxon>
        <taxon>Viridiplantae</taxon>
        <taxon>Streptophyta</taxon>
        <taxon>Embryophyta</taxon>
        <taxon>Tracheophyta</taxon>
        <taxon>Spermatophyta</taxon>
        <taxon>Magnoliopsida</taxon>
        <taxon>eudicotyledons</taxon>
        <taxon>Gunneridae</taxon>
        <taxon>Pentapetalae</taxon>
        <taxon>rosids</taxon>
        <taxon>fabids</taxon>
        <taxon>Fabales</taxon>
        <taxon>Fabaceae</taxon>
        <taxon>Papilionoideae</taxon>
        <taxon>50 kb inversion clade</taxon>
        <taxon>NPAAA clade</taxon>
        <taxon>Hologalegina</taxon>
        <taxon>robinioid clade</taxon>
        <taxon>Loteae</taxon>
        <taxon>Lotus</taxon>
    </lineage>
</organism>
<dbReference type="AlphaFoldDB" id="I3S0L0"/>
<evidence type="ECO:0000256" key="1">
    <source>
        <dbReference type="SAM" id="MobiDB-lite"/>
    </source>
</evidence>
<accession>I3S0L0</accession>
<dbReference type="EMBL" id="BT134007">
    <property type="protein sequence ID" value="AFK33802.1"/>
    <property type="molecule type" value="mRNA"/>
</dbReference>
<sequence length="81" mass="9258">MSPKTKLPQQKQKVEVLINLQIPFPIQTLTLIHSTPQEDPKENHALDAPTTPRFVRPNPKTPLALASPEHAKHRLLWEKLN</sequence>
<reference evidence="2" key="1">
    <citation type="submission" date="2012-05" db="EMBL/GenBank/DDBJ databases">
        <authorList>
            <person name="Krishnakumar V."/>
            <person name="Cheung F."/>
            <person name="Xiao Y."/>
            <person name="Chan A."/>
            <person name="Moskal W.A."/>
            <person name="Town C.D."/>
        </authorList>
    </citation>
    <scope>NUCLEOTIDE SEQUENCE</scope>
</reference>
<proteinExistence type="evidence at transcript level"/>
<evidence type="ECO:0000313" key="2">
    <source>
        <dbReference type="EMBL" id="AFK33802.1"/>
    </source>
</evidence>
<protein>
    <submittedName>
        <fullName evidence="2">Uncharacterized protein</fullName>
    </submittedName>
</protein>
<feature type="compositionally biased region" description="Basic and acidic residues" evidence="1">
    <location>
        <begin position="36"/>
        <end position="45"/>
    </location>
</feature>
<name>I3S0L0_LOTJA</name>